<feature type="domain" description="Rhodanese" evidence="4">
    <location>
        <begin position="24"/>
        <end position="141"/>
    </location>
</feature>
<dbReference type="InterPro" id="IPR036873">
    <property type="entry name" value="Rhodanese-like_dom_sf"/>
</dbReference>
<dbReference type="SUPFAM" id="SSF52821">
    <property type="entry name" value="Rhodanese/Cell cycle control phosphatase"/>
    <property type="match status" value="2"/>
</dbReference>
<dbReference type="InterPro" id="IPR001763">
    <property type="entry name" value="Rhodanese-like_dom"/>
</dbReference>
<evidence type="ECO:0000256" key="3">
    <source>
        <dbReference type="SAM" id="MobiDB-lite"/>
    </source>
</evidence>
<evidence type="ECO:0000313" key="6">
    <source>
        <dbReference type="Proteomes" id="UP001347796"/>
    </source>
</evidence>
<evidence type="ECO:0000259" key="4">
    <source>
        <dbReference type="PROSITE" id="PS50206"/>
    </source>
</evidence>
<evidence type="ECO:0000256" key="1">
    <source>
        <dbReference type="ARBA" id="ARBA00022679"/>
    </source>
</evidence>
<comment type="caution">
    <text evidence="5">The sequence shown here is derived from an EMBL/GenBank/DDBJ whole genome shotgun (WGS) entry which is preliminary data.</text>
</comment>
<evidence type="ECO:0000313" key="5">
    <source>
        <dbReference type="EMBL" id="KAK6181240.1"/>
    </source>
</evidence>
<dbReference type="CDD" id="cd01449">
    <property type="entry name" value="TST_Repeat_2"/>
    <property type="match status" value="1"/>
</dbReference>
<dbReference type="PROSITE" id="PS50206">
    <property type="entry name" value="RHODANESE_3"/>
    <property type="match status" value="2"/>
</dbReference>
<dbReference type="SMART" id="SM00450">
    <property type="entry name" value="RHOD"/>
    <property type="match status" value="2"/>
</dbReference>
<dbReference type="Gene3D" id="3.40.250.10">
    <property type="entry name" value="Rhodanese-like domain"/>
    <property type="match status" value="2"/>
</dbReference>
<dbReference type="PANTHER" id="PTHR11364">
    <property type="entry name" value="THIOSULFATE SULFERTANSFERASE"/>
    <property type="match status" value="1"/>
</dbReference>
<sequence length="289" mass="32697">MTFNRTRALISTNWLREQIHQTTKNGSLRILETSWLPDPNRDVYKEHYLQSHIPSSQYFDITKCATRTQYMKRNVPDLNCFTDYVQGLGVNNNTHIIAYDRFNTLSSVRTWWIFRYFGHGKVSVLDGGFKKWLADGFEVTDEEPTFKRGTFTGSYDTTLYRDYEAMHDNIKSKKEQVVDGRNSESFRGEDDPAPEVKKGHMLGAKNIPFSTLFNDDGTFKSERELKSLFNAAAVDLGKPVTAMCETGLTACGLALAGNLLGKETIPVYAGSMHEWGQKAPSELCVTGKS</sequence>
<reference evidence="5 6" key="1">
    <citation type="submission" date="2024-01" db="EMBL/GenBank/DDBJ databases">
        <title>The genome of the rayed Mediterranean limpet Patella caerulea (Linnaeus, 1758).</title>
        <authorList>
            <person name="Anh-Thu Weber A."/>
            <person name="Halstead-Nussloch G."/>
        </authorList>
    </citation>
    <scope>NUCLEOTIDE SEQUENCE [LARGE SCALE GENOMIC DNA]</scope>
    <source>
        <strain evidence="5">AATW-2023a</strain>
        <tissue evidence="5">Whole specimen</tissue>
    </source>
</reference>
<evidence type="ECO:0000256" key="2">
    <source>
        <dbReference type="ARBA" id="ARBA00022737"/>
    </source>
</evidence>
<dbReference type="AlphaFoldDB" id="A0AAN8JRW5"/>
<keyword evidence="1" id="KW-0808">Transferase</keyword>
<keyword evidence="6" id="KW-1185">Reference proteome</keyword>
<keyword evidence="2" id="KW-0677">Repeat</keyword>
<name>A0AAN8JRW5_PATCE</name>
<dbReference type="GO" id="GO:0005739">
    <property type="term" value="C:mitochondrion"/>
    <property type="evidence" value="ECO:0007669"/>
    <property type="project" value="TreeGrafter"/>
</dbReference>
<feature type="domain" description="Rhodanese" evidence="4">
    <location>
        <begin position="171"/>
        <end position="280"/>
    </location>
</feature>
<dbReference type="Proteomes" id="UP001347796">
    <property type="component" value="Unassembled WGS sequence"/>
</dbReference>
<dbReference type="InterPro" id="IPR045078">
    <property type="entry name" value="TST/MPST-like"/>
</dbReference>
<protein>
    <recommendedName>
        <fullName evidence="4">Rhodanese domain-containing protein</fullName>
    </recommendedName>
</protein>
<dbReference type="Pfam" id="PF00581">
    <property type="entry name" value="Rhodanese"/>
    <property type="match status" value="2"/>
</dbReference>
<dbReference type="PANTHER" id="PTHR11364:SF27">
    <property type="entry name" value="SULFURTRANSFERASE"/>
    <property type="match status" value="1"/>
</dbReference>
<dbReference type="CDD" id="cd01448">
    <property type="entry name" value="TST_Repeat_1"/>
    <property type="match status" value="1"/>
</dbReference>
<dbReference type="EMBL" id="JAZGQO010000007">
    <property type="protein sequence ID" value="KAK6181240.1"/>
    <property type="molecule type" value="Genomic_DNA"/>
</dbReference>
<dbReference type="GO" id="GO:0004792">
    <property type="term" value="F:thiosulfate-cyanide sulfurtransferase activity"/>
    <property type="evidence" value="ECO:0007669"/>
    <property type="project" value="TreeGrafter"/>
</dbReference>
<organism evidence="5 6">
    <name type="scientific">Patella caerulea</name>
    <name type="common">Rayed Mediterranean limpet</name>
    <dbReference type="NCBI Taxonomy" id="87958"/>
    <lineage>
        <taxon>Eukaryota</taxon>
        <taxon>Metazoa</taxon>
        <taxon>Spiralia</taxon>
        <taxon>Lophotrochozoa</taxon>
        <taxon>Mollusca</taxon>
        <taxon>Gastropoda</taxon>
        <taxon>Patellogastropoda</taxon>
        <taxon>Patelloidea</taxon>
        <taxon>Patellidae</taxon>
        <taxon>Patella</taxon>
    </lineage>
</organism>
<feature type="region of interest" description="Disordered" evidence="3">
    <location>
        <begin position="177"/>
        <end position="197"/>
    </location>
</feature>
<accession>A0AAN8JRW5</accession>
<gene>
    <name evidence="5" type="ORF">SNE40_009136</name>
</gene>
<proteinExistence type="predicted"/>